<keyword evidence="8" id="KW-0675">Receptor</keyword>
<evidence type="ECO:0000256" key="1">
    <source>
        <dbReference type="ARBA" id="ARBA00004442"/>
    </source>
</evidence>
<dbReference type="Gene3D" id="2.170.130.10">
    <property type="entry name" value="TonB-dependent receptor, plug domain"/>
    <property type="match status" value="1"/>
</dbReference>
<evidence type="ECO:0000256" key="5">
    <source>
        <dbReference type="SAM" id="SignalP"/>
    </source>
</evidence>
<feature type="chain" id="PRO_5034047956" evidence="5">
    <location>
        <begin position="30"/>
        <end position="994"/>
    </location>
</feature>
<dbReference type="GO" id="GO:0009279">
    <property type="term" value="C:cell outer membrane"/>
    <property type="evidence" value="ECO:0007669"/>
    <property type="project" value="UniProtKB-SubCell"/>
</dbReference>
<keyword evidence="4" id="KW-0798">TonB box</keyword>
<keyword evidence="5" id="KW-0732">Signal</keyword>
<dbReference type="Pfam" id="PF07715">
    <property type="entry name" value="Plug"/>
    <property type="match status" value="1"/>
</dbReference>
<dbReference type="InterPro" id="IPR010104">
    <property type="entry name" value="TonB_rcpt_bac"/>
</dbReference>
<comment type="similarity">
    <text evidence="4">Belongs to the TonB-dependent receptor family.</text>
</comment>
<feature type="signal peptide" evidence="5">
    <location>
        <begin position="1"/>
        <end position="29"/>
    </location>
</feature>
<protein>
    <submittedName>
        <fullName evidence="8">TonB-dependent receptor</fullName>
    </submittedName>
</protein>
<comment type="caution">
    <text evidence="8">The sequence shown here is derived from an EMBL/GenBank/DDBJ whole genome shotgun (WGS) entry which is preliminary data.</text>
</comment>
<dbReference type="AlphaFoldDB" id="A0A8H9IBQ8"/>
<reference evidence="8" key="1">
    <citation type="journal article" date="2014" name="Int. J. Syst. Evol. Microbiol.">
        <title>Complete genome sequence of Corynebacterium casei LMG S-19264T (=DSM 44701T), isolated from a smear-ripened cheese.</title>
        <authorList>
            <consortium name="US DOE Joint Genome Institute (JGI-PGF)"/>
            <person name="Walter F."/>
            <person name="Albersmeier A."/>
            <person name="Kalinowski J."/>
            <person name="Ruckert C."/>
        </authorList>
    </citation>
    <scope>NUCLEOTIDE SEQUENCE</scope>
    <source>
        <strain evidence="8">KCTC 32337</strain>
    </source>
</reference>
<evidence type="ECO:0000313" key="8">
    <source>
        <dbReference type="EMBL" id="GGZ49522.1"/>
    </source>
</evidence>
<evidence type="ECO:0000256" key="4">
    <source>
        <dbReference type="RuleBase" id="RU003357"/>
    </source>
</evidence>
<feature type="domain" description="TonB-dependent receptor-like beta-barrel" evidence="6">
    <location>
        <begin position="424"/>
        <end position="960"/>
    </location>
</feature>
<dbReference type="InterPro" id="IPR000531">
    <property type="entry name" value="Beta-barrel_TonB"/>
</dbReference>
<proteinExistence type="inferred from homology"/>
<evidence type="ECO:0000259" key="7">
    <source>
        <dbReference type="Pfam" id="PF07715"/>
    </source>
</evidence>
<dbReference type="Gene3D" id="2.40.170.20">
    <property type="entry name" value="TonB-dependent receptor, beta-barrel domain"/>
    <property type="match status" value="1"/>
</dbReference>
<reference evidence="8" key="2">
    <citation type="submission" date="2020-09" db="EMBL/GenBank/DDBJ databases">
        <authorList>
            <person name="Sun Q."/>
            <person name="Kim S."/>
        </authorList>
    </citation>
    <scope>NUCLEOTIDE SEQUENCE</scope>
    <source>
        <strain evidence="8">KCTC 32337</strain>
    </source>
</reference>
<dbReference type="RefSeq" id="WP_191865190.1">
    <property type="nucleotide sequence ID" value="NZ_BMZC01000001.1"/>
</dbReference>
<accession>A0A8H9IBQ8</accession>
<dbReference type="Proteomes" id="UP000622604">
    <property type="component" value="Unassembled WGS sequence"/>
</dbReference>
<evidence type="ECO:0000313" key="9">
    <source>
        <dbReference type="Proteomes" id="UP000622604"/>
    </source>
</evidence>
<evidence type="ECO:0000256" key="3">
    <source>
        <dbReference type="ARBA" id="ARBA00023237"/>
    </source>
</evidence>
<comment type="subcellular location">
    <subcellularLocation>
        <location evidence="1 4">Cell outer membrane</location>
    </subcellularLocation>
</comment>
<dbReference type="NCBIfam" id="TIGR01782">
    <property type="entry name" value="TonB-Xanth-Caul"/>
    <property type="match status" value="1"/>
</dbReference>
<dbReference type="InterPro" id="IPR012910">
    <property type="entry name" value="Plug_dom"/>
</dbReference>
<sequence length="994" mass="107543">MKAKTFYKTRLATSISVLLGASVLAPAVAQEVSDSDVEVINVTGIRGSMLKSLDVKRSSTGIVDAINAEDIGKFPDTNLAESLQRISGVAIDRNNGEGSQVTVRGFGPTRNLVTLNGRQLPTTTGERSFDFANLAAESVSGVEVYKTSQAHVPTGGIGATINITTLRPLSNPGMHATISAQALDDTSTQSGSVTPELSGLYSNTSDDGKFGVAISASYSERESGSQKASVGTGWRSFPGIADNDWSGSNAAWGGVAKDDTQTNRPGDDDIYSVPQTTIYQFEEQQRTRTNAQLVLQYSPVEEFTATVDYTYVNRDVDTQWNNVSAWYGFGASENVWSDGPIASPLLYSETYATPTDLSMGASDAGTRDRTDSIGVNLDWQVNDSLNLELDYHNSEAKNTPNNPLGSSNQLAMAGFVRTSAATDFTGDYPVLAVGGGNAIQPSDMIVTGSVFTNVRNQAEIEQTQLRGEYVFDNGGSIDFGVSLTDASNHSQEVNVQRNNWGGEGTAGQFDDALFPRETIHDKFDDVDGGNFNDFGPENYDILNTYFAFDFEGIRSAAEALFTPASFADGTLVGDCGSLFCPSSDYAAATDQLTEEEMTAVYLQYNYQGEIGDMPYDVHVGLRYEETDITATSAVPEYNGARWEGTTEVTLLASGIQEFQTRTGSYTHTLPSINFNIEVVEDVMLRAAYSETIGRPSYGDMIGGQTLNQGARITGGTGNTGDPGLKPLESTNIDLSAEWYYAEGSYASVGYFTKDVTNFISTAPISTTFDIVNPADGPYQSEALAAVGNDGLAQREYIFETYGATDPNVFKDDSGNIIIIGNPASDAAMTFDIFTPVNDSEERTFDGWEFTLQHLFGDTGFGLFTNYTLVNTENEYDNFVIGDQIAEQGISDTANFVAFYEANGFSARIAYNWRDKFYVSGFQGDVGPAPVYTEEYSQVDFNIGYDIPQIKGLNVFIQGINITNEYTRNSGRTEIDVLDVTQTGARYSIGARYTF</sequence>
<dbReference type="EMBL" id="BMZC01000001">
    <property type="protein sequence ID" value="GGZ49522.1"/>
    <property type="molecule type" value="Genomic_DNA"/>
</dbReference>
<dbReference type="InterPro" id="IPR036942">
    <property type="entry name" value="Beta-barrel_TonB_sf"/>
</dbReference>
<evidence type="ECO:0000259" key="6">
    <source>
        <dbReference type="Pfam" id="PF00593"/>
    </source>
</evidence>
<feature type="domain" description="TonB-dependent receptor plug" evidence="7">
    <location>
        <begin position="56"/>
        <end position="158"/>
    </location>
</feature>
<keyword evidence="3" id="KW-0998">Cell outer membrane</keyword>
<keyword evidence="2 4" id="KW-0472">Membrane</keyword>
<dbReference type="SUPFAM" id="SSF56935">
    <property type="entry name" value="Porins"/>
    <property type="match status" value="1"/>
</dbReference>
<dbReference type="PANTHER" id="PTHR40980:SF3">
    <property type="entry name" value="TONB-DEPENDENT RECEPTOR-LIKE BETA-BARREL DOMAIN-CONTAINING PROTEIN"/>
    <property type="match status" value="1"/>
</dbReference>
<organism evidence="8 9">
    <name type="scientific">Paraglaciecola chathamensis</name>
    <dbReference type="NCBI Taxonomy" id="368405"/>
    <lineage>
        <taxon>Bacteria</taxon>
        <taxon>Pseudomonadati</taxon>
        <taxon>Pseudomonadota</taxon>
        <taxon>Gammaproteobacteria</taxon>
        <taxon>Alteromonadales</taxon>
        <taxon>Alteromonadaceae</taxon>
        <taxon>Paraglaciecola</taxon>
    </lineage>
</organism>
<dbReference type="PANTHER" id="PTHR40980">
    <property type="entry name" value="PLUG DOMAIN-CONTAINING PROTEIN"/>
    <property type="match status" value="1"/>
</dbReference>
<evidence type="ECO:0000256" key="2">
    <source>
        <dbReference type="ARBA" id="ARBA00023136"/>
    </source>
</evidence>
<dbReference type="Pfam" id="PF00593">
    <property type="entry name" value="TonB_dep_Rec_b-barrel"/>
    <property type="match status" value="1"/>
</dbReference>
<dbReference type="InterPro" id="IPR037066">
    <property type="entry name" value="Plug_dom_sf"/>
</dbReference>
<name>A0A8H9IBQ8_9ALTE</name>
<gene>
    <name evidence="8" type="primary">iroN</name>
    <name evidence="8" type="ORF">GCM10011274_04460</name>
</gene>